<dbReference type="GO" id="GO:0000127">
    <property type="term" value="C:transcription factor TFIIIC complex"/>
    <property type="evidence" value="ECO:0007669"/>
    <property type="project" value="InterPro"/>
</dbReference>
<name>A0A9D4TZC6_CHLVU</name>
<dbReference type="OrthoDB" id="514779at2759"/>
<dbReference type="PANTHER" id="PTHR15496">
    <property type="entry name" value="GENERAL TRANSCRIPTION FACTOR 3C POLYPEPTIDE 4 FAMILY"/>
    <property type="match status" value="1"/>
</dbReference>
<feature type="compositionally biased region" description="Low complexity" evidence="1">
    <location>
        <begin position="871"/>
        <end position="887"/>
    </location>
</feature>
<feature type="compositionally biased region" description="Low complexity" evidence="1">
    <location>
        <begin position="279"/>
        <end position="299"/>
    </location>
</feature>
<evidence type="ECO:0000256" key="1">
    <source>
        <dbReference type="SAM" id="MobiDB-lite"/>
    </source>
</evidence>
<feature type="domain" description="Transcription factor IIIC 90kDa subunit N-terminal" evidence="3">
    <location>
        <begin position="98"/>
        <end position="155"/>
    </location>
</feature>
<dbReference type="Pfam" id="PF12657">
    <property type="entry name" value="TFIIIC_delta"/>
    <property type="match status" value="1"/>
</dbReference>
<evidence type="ECO:0000259" key="2">
    <source>
        <dbReference type="Pfam" id="PF05641"/>
    </source>
</evidence>
<feature type="domain" description="Agenet-like" evidence="2">
    <location>
        <begin position="227"/>
        <end position="316"/>
    </location>
</feature>
<feature type="region of interest" description="Disordered" evidence="1">
    <location>
        <begin position="165"/>
        <end position="218"/>
    </location>
</feature>
<gene>
    <name evidence="4" type="ORF">D9Q98_001160</name>
</gene>
<feature type="compositionally biased region" description="Low complexity" evidence="1">
    <location>
        <begin position="485"/>
        <end position="506"/>
    </location>
</feature>
<feature type="compositionally biased region" description="Low complexity" evidence="1">
    <location>
        <begin position="1458"/>
        <end position="1472"/>
    </location>
</feature>
<evidence type="ECO:0008006" key="6">
    <source>
        <dbReference type="Google" id="ProtNLM"/>
    </source>
</evidence>
<feature type="region of interest" description="Disordered" evidence="1">
    <location>
        <begin position="1090"/>
        <end position="1110"/>
    </location>
</feature>
<dbReference type="EMBL" id="SIDB01000001">
    <property type="protein sequence ID" value="KAI3438741.1"/>
    <property type="molecule type" value="Genomic_DNA"/>
</dbReference>
<dbReference type="PANTHER" id="PTHR15496:SF2">
    <property type="entry name" value="GENERAL TRANSCRIPTION FACTOR 3C POLYPEPTIDE 4"/>
    <property type="match status" value="1"/>
</dbReference>
<organism evidence="4 5">
    <name type="scientific">Chlorella vulgaris</name>
    <name type="common">Green alga</name>
    <dbReference type="NCBI Taxonomy" id="3077"/>
    <lineage>
        <taxon>Eukaryota</taxon>
        <taxon>Viridiplantae</taxon>
        <taxon>Chlorophyta</taxon>
        <taxon>core chlorophytes</taxon>
        <taxon>Trebouxiophyceae</taxon>
        <taxon>Chlorellales</taxon>
        <taxon>Chlorellaceae</taxon>
        <taxon>Chlorella clade</taxon>
        <taxon>Chlorella</taxon>
    </lineage>
</organism>
<dbReference type="InterPro" id="IPR044230">
    <property type="entry name" value="GTF3C4"/>
</dbReference>
<dbReference type="Pfam" id="PF05641">
    <property type="entry name" value="Agenet"/>
    <property type="match status" value="1"/>
</dbReference>
<evidence type="ECO:0000313" key="4">
    <source>
        <dbReference type="EMBL" id="KAI3438741.1"/>
    </source>
</evidence>
<feature type="region of interest" description="Disordered" evidence="1">
    <location>
        <begin position="855"/>
        <end position="898"/>
    </location>
</feature>
<reference evidence="4" key="1">
    <citation type="journal article" date="2019" name="Plant J.">
        <title>Chlorella vulgaris genome assembly and annotation reveals the molecular basis for metabolic acclimation to high light conditions.</title>
        <authorList>
            <person name="Cecchin M."/>
            <person name="Marcolungo L."/>
            <person name="Rossato M."/>
            <person name="Girolomoni L."/>
            <person name="Cosentino E."/>
            <person name="Cuine S."/>
            <person name="Li-Beisson Y."/>
            <person name="Delledonne M."/>
            <person name="Ballottari M."/>
        </authorList>
    </citation>
    <scope>NUCLEOTIDE SEQUENCE</scope>
    <source>
        <strain evidence="4">211/11P</strain>
    </source>
</reference>
<feature type="compositionally biased region" description="Low complexity" evidence="1">
    <location>
        <begin position="657"/>
        <end position="668"/>
    </location>
</feature>
<feature type="compositionally biased region" description="Low complexity" evidence="1">
    <location>
        <begin position="173"/>
        <end position="182"/>
    </location>
</feature>
<proteinExistence type="predicted"/>
<feature type="compositionally biased region" description="Low complexity" evidence="1">
    <location>
        <begin position="399"/>
        <end position="414"/>
    </location>
</feature>
<accession>A0A9D4TZC6</accession>
<dbReference type="GO" id="GO:0004402">
    <property type="term" value="F:histone acetyltransferase activity"/>
    <property type="evidence" value="ECO:0007669"/>
    <property type="project" value="InterPro"/>
</dbReference>
<sequence>MNSITDVLGLANRPGVADCVSWSDDGVLAVAAGHSVVLLNPGDLAGPRAFASQGRQCDTTVLLAPGAPAKPTADAHHELVNLRLGAFVSQYPLLQLIMQIRGLAWSPAGCSSSAGCLLATVTNDHQVLVYGPPSGPTSEWQQVANLSQLLLQHLDATSWRDLTPVSRQQPEDAAPAAAAATAGEEGTLRLRGGAKRKLPAARKPDMAEQQEEAPMHRPEATFSAAVGQAVEVMTAEEGLEGCWFCGSLEELQGGWALVAYSDLREAEEQGGGVLREWFPLPGQRQGPVPGRPSSSGGAPLRAHATEEGPMLRPSPPVKKSGVGGARRVGDVCDALIDDGWWEGCRVVELQDKGAQVLVEISGERHVVDRAHTRRCLLFQGGQWEVLVAPASAAVEQAAPAEPAAAAEPVAAAEEPPVRKRRRRAGGSKTVGSGVEPEPLPDNAQQQQQQEREQGVEQEEEELAAAGDEQQPKAKTKAKKAEKQGHLQQLAAAVAGGGSPAPAAQPGKKGGHGPRKGPPPSYDVPDGFDPSVLPPVDTSSIKAARVSLPLAFCRRFLLLRRLVPDEDLPEYETTSSHLKGVDAQLIAQTAAELMHVHGEAMAALSGTLTAKWLNTEGRQRLRSCWDRTRNKLLGGFKVDDADASEPSSESEDEARQPSGAASGAEQEAASGDDEGGGRLGPGGGPRRQRRRSSTFKALGFPPHQLPEGFSWRDLPGVDPSNDASAKSSLVLAAVRRFLTLRQEYPSDDLPTYEMSSNHLRGRDAWLVERVTRELSTAYSQLFSDVKWDTKQFQTYWCSRLRSKWDRVSGQLEQGFVLAPEEVNPGSLLAVGGSAEAGAGPASPEGAAVLQGPCLQNRSSARKGPRRPGGAAGRSSSARASPGMGADAGSDGEDGGSLGGSQAEEMLLRRKSLKKKEKKVLSAATVMQRMHRSSPSKLDSQAYQLRLLGTSTLSCAWSPVVAAQQPAAPASTSQQQQQQQQQEQQQQQQQAAQSCCFLAVGAKAGCVWLWRYRLPQHYHLPPQDGEPGGGFELVGCLAGSPGAWVSSLTWQLLAGADGASASLVLVVGCSDGAVLLYGSEVQHLANLPDGLQQQQQEAQQQQQGRQQQEGQQQAAALPSAMDCWCVPVHPDLLTVSTLAVQLLGAAGGADSRLLLAAGKSVGSLAVWRSSALGGGCTAGHRQALARGGVGAVLRGVQGTRDITGLSWLPAQAQQASVAGPLLLSCSRDGAMVCRQLTDATGGSLALLPVDGCPQPAGGRRRKREVSGHCAFGLALSPCGTFSAVARLSLSPATEIVQSLQVHERVVQGLLQLDRVAGPGAPLEAQAALTAAVNRLTAAPASGSAAELLPASGVWEIAALLRLHAKWQPTGAGAQSDTPALVPPLAAAVLQQLEQPVMELQAAAGEDFLPRMGPRLWRGLQLATALRHVLDPARILAQQQQRSKLAVKVVSGAPAMPAHMQVTQPQQQRQQQGQQRAGVKADQEGGEGGAQGASPQQQQQCGEWQEAMKRNEMLLMQRHIHSLLSPLAGGEGEGDEGAGAASQLSHLLMADWITLNAQHPLLLPDMFPLAGSVYLKAQEEIPDPVGMPARETSTLFDVPIAVAGVGVAAATVASLDGAWLARCPASLLLCESRPHWACRCCRRSYRQVSQQGPAVGADKAGSQGPPACIFCGVLLGMSSPAVLFSPPCCS</sequence>
<evidence type="ECO:0000259" key="3">
    <source>
        <dbReference type="Pfam" id="PF12657"/>
    </source>
</evidence>
<feature type="region of interest" description="Disordered" evidence="1">
    <location>
        <begin position="635"/>
        <end position="713"/>
    </location>
</feature>
<dbReference type="Gene3D" id="2.130.10.10">
    <property type="entry name" value="YVTN repeat-like/Quinoprotein amine dehydrogenase"/>
    <property type="match status" value="1"/>
</dbReference>
<dbReference type="InterPro" id="IPR024761">
    <property type="entry name" value="TFIIIC_delta_N"/>
</dbReference>
<protein>
    <recommendedName>
        <fullName evidence="6">Transcription factor IIIC 90kDa subunit N-terminal domain-containing protein</fullName>
    </recommendedName>
</protein>
<feature type="region of interest" description="Disordered" evidence="1">
    <location>
        <begin position="276"/>
        <end position="324"/>
    </location>
</feature>
<dbReference type="InterPro" id="IPR008395">
    <property type="entry name" value="Agenet-like_dom"/>
</dbReference>
<dbReference type="SUPFAM" id="SSF50978">
    <property type="entry name" value="WD40 repeat-like"/>
    <property type="match status" value="1"/>
</dbReference>
<evidence type="ECO:0000313" key="5">
    <source>
        <dbReference type="Proteomes" id="UP001055712"/>
    </source>
</evidence>
<feature type="region of interest" description="Disordered" evidence="1">
    <location>
        <begin position="399"/>
        <end position="532"/>
    </location>
</feature>
<comment type="caution">
    <text evidence="4">The sequence shown here is derived from an EMBL/GenBank/DDBJ whole genome shotgun (WGS) entry which is preliminary data.</text>
</comment>
<dbReference type="InterPro" id="IPR036322">
    <property type="entry name" value="WD40_repeat_dom_sf"/>
</dbReference>
<dbReference type="InterPro" id="IPR015943">
    <property type="entry name" value="WD40/YVTN_repeat-like_dom_sf"/>
</dbReference>
<feature type="region of interest" description="Disordered" evidence="1">
    <location>
        <begin position="1456"/>
        <end position="1500"/>
    </location>
</feature>
<keyword evidence="5" id="KW-1185">Reference proteome</keyword>
<dbReference type="Proteomes" id="UP001055712">
    <property type="component" value="Unassembled WGS sequence"/>
</dbReference>
<dbReference type="GO" id="GO:0006384">
    <property type="term" value="P:transcription initiation at RNA polymerase III promoter"/>
    <property type="evidence" value="ECO:0007669"/>
    <property type="project" value="InterPro"/>
</dbReference>
<reference evidence="4" key="2">
    <citation type="submission" date="2020-11" db="EMBL/GenBank/DDBJ databases">
        <authorList>
            <person name="Cecchin M."/>
            <person name="Marcolungo L."/>
            <person name="Rossato M."/>
            <person name="Girolomoni L."/>
            <person name="Cosentino E."/>
            <person name="Cuine S."/>
            <person name="Li-Beisson Y."/>
            <person name="Delledonne M."/>
            <person name="Ballottari M."/>
        </authorList>
    </citation>
    <scope>NUCLEOTIDE SEQUENCE</scope>
    <source>
        <strain evidence="4">211/11P</strain>
        <tissue evidence="4">Whole cell</tissue>
    </source>
</reference>